<dbReference type="InterPro" id="IPR036388">
    <property type="entry name" value="WH-like_DNA-bd_sf"/>
</dbReference>
<accession>A0ABP8YQU1</accession>
<dbReference type="Pfam" id="PF13412">
    <property type="entry name" value="HTH_24"/>
    <property type="match status" value="1"/>
</dbReference>
<proteinExistence type="inferred from homology"/>
<evidence type="ECO:0000313" key="3">
    <source>
        <dbReference type="Proteomes" id="UP001500121"/>
    </source>
</evidence>
<dbReference type="InterPro" id="IPR036390">
    <property type="entry name" value="WH_DNA-bd_sf"/>
</dbReference>
<dbReference type="Proteomes" id="UP001500121">
    <property type="component" value="Unassembled WGS sequence"/>
</dbReference>
<name>A0ABP8YQU1_9MICO</name>
<comment type="similarity">
    <text evidence="1">Belongs to the ROK (NagC/XylR) family.</text>
</comment>
<evidence type="ECO:0000256" key="1">
    <source>
        <dbReference type="ARBA" id="ARBA00006479"/>
    </source>
</evidence>
<gene>
    <name evidence="2" type="ORF">GCM10025783_01720</name>
</gene>
<dbReference type="InterPro" id="IPR000600">
    <property type="entry name" value="ROK"/>
</dbReference>
<dbReference type="Gene3D" id="1.10.10.10">
    <property type="entry name" value="Winged helix-like DNA-binding domain superfamily/Winged helix DNA-binding domain"/>
    <property type="match status" value="1"/>
</dbReference>
<dbReference type="EMBL" id="BAABLP010000001">
    <property type="protein sequence ID" value="GAA4735507.1"/>
    <property type="molecule type" value="Genomic_DNA"/>
</dbReference>
<dbReference type="PROSITE" id="PS01125">
    <property type="entry name" value="ROK"/>
    <property type="match status" value="1"/>
</dbReference>
<evidence type="ECO:0000313" key="2">
    <source>
        <dbReference type="EMBL" id="GAA4735507.1"/>
    </source>
</evidence>
<dbReference type="SUPFAM" id="SSF46785">
    <property type="entry name" value="Winged helix' DNA-binding domain"/>
    <property type="match status" value="1"/>
</dbReference>
<protein>
    <submittedName>
        <fullName evidence="2">ROK family transcriptional regulator</fullName>
    </submittedName>
</protein>
<dbReference type="SUPFAM" id="SSF53067">
    <property type="entry name" value="Actin-like ATPase domain"/>
    <property type="match status" value="1"/>
</dbReference>
<dbReference type="PANTHER" id="PTHR18964">
    <property type="entry name" value="ROK (REPRESSOR, ORF, KINASE) FAMILY"/>
    <property type="match status" value="1"/>
</dbReference>
<sequence>MLDLIRSSGAISRVDLARRSALTEATISKIVKELLSAGLIVQSGYAQSTGGKRPALLRLNGGGAHAVGLTLDFHRCVIVLCGADGTELARKEVQGTGDDELVVTVDRLAAEVDGLLQQERVDRASITGIGVATAGRRGSPVGGIEPSSFDGWESYPVEAELERRTGFPVVRENDANCAALGEYWASQEPGRDFVAIYMSQGIGCGIVINGAIYRGASGNAGEIGHTTVDPDGLPCWCGSRGCLETVASPRSIVRAALAERGLRARLGVDDGTPPDRVYGRFLGLVADGDEQAGAILGRAAEHFAAAVVALVNTFDLDLVVLAGAGFAGAGEAFLTAARTRVEQTAFMRELHPITVRLAAVGSETAALGAASVVLHRHLTPHRTG</sequence>
<dbReference type="PANTHER" id="PTHR18964:SF149">
    <property type="entry name" value="BIFUNCTIONAL UDP-N-ACETYLGLUCOSAMINE 2-EPIMERASE_N-ACETYLMANNOSAMINE KINASE"/>
    <property type="match status" value="1"/>
</dbReference>
<dbReference type="Gene3D" id="3.30.420.40">
    <property type="match status" value="2"/>
</dbReference>
<dbReference type="InterPro" id="IPR043129">
    <property type="entry name" value="ATPase_NBD"/>
</dbReference>
<keyword evidence="3" id="KW-1185">Reference proteome</keyword>
<reference evidence="3" key="1">
    <citation type="journal article" date="2019" name="Int. J. Syst. Evol. Microbiol.">
        <title>The Global Catalogue of Microorganisms (GCM) 10K type strain sequencing project: providing services to taxonomists for standard genome sequencing and annotation.</title>
        <authorList>
            <consortium name="The Broad Institute Genomics Platform"/>
            <consortium name="The Broad Institute Genome Sequencing Center for Infectious Disease"/>
            <person name="Wu L."/>
            <person name="Ma J."/>
        </authorList>
    </citation>
    <scope>NUCLEOTIDE SEQUENCE [LARGE SCALE GENOMIC DNA]</scope>
    <source>
        <strain evidence="3">JCM 19015</strain>
    </source>
</reference>
<organism evidence="2 3">
    <name type="scientific">Amnibacterium soli</name>
    <dbReference type="NCBI Taxonomy" id="1282736"/>
    <lineage>
        <taxon>Bacteria</taxon>
        <taxon>Bacillati</taxon>
        <taxon>Actinomycetota</taxon>
        <taxon>Actinomycetes</taxon>
        <taxon>Micrococcales</taxon>
        <taxon>Microbacteriaceae</taxon>
        <taxon>Amnibacterium</taxon>
    </lineage>
</organism>
<dbReference type="InterPro" id="IPR049874">
    <property type="entry name" value="ROK_cs"/>
</dbReference>
<dbReference type="Pfam" id="PF00480">
    <property type="entry name" value="ROK"/>
    <property type="match status" value="1"/>
</dbReference>
<comment type="caution">
    <text evidence="2">The sequence shown here is derived from an EMBL/GenBank/DDBJ whole genome shotgun (WGS) entry which is preliminary data.</text>
</comment>